<evidence type="ECO:0000256" key="2">
    <source>
        <dbReference type="ARBA" id="ARBA00004141"/>
    </source>
</evidence>
<dbReference type="InterPro" id="IPR036097">
    <property type="entry name" value="HisK_dim/P_sf"/>
</dbReference>
<dbReference type="Gene3D" id="1.10.287.130">
    <property type="match status" value="1"/>
</dbReference>
<keyword evidence="8 14" id="KW-0418">Kinase</keyword>
<dbReference type="Gene3D" id="3.30.565.10">
    <property type="entry name" value="Histidine kinase-like ATPase, C-terminal domain"/>
    <property type="match status" value="1"/>
</dbReference>
<evidence type="ECO:0000256" key="12">
    <source>
        <dbReference type="ARBA" id="ARBA00023136"/>
    </source>
</evidence>
<dbReference type="InterPro" id="IPR036890">
    <property type="entry name" value="HATPase_C_sf"/>
</dbReference>
<dbReference type="SUPFAM" id="SSF55874">
    <property type="entry name" value="ATPase domain of HSP90 chaperone/DNA topoisomerase II/histidine kinase"/>
    <property type="match status" value="1"/>
</dbReference>
<proteinExistence type="predicted"/>
<evidence type="ECO:0000259" key="13">
    <source>
        <dbReference type="PROSITE" id="PS50109"/>
    </source>
</evidence>
<dbReference type="RefSeq" id="WP_348827801.1">
    <property type="nucleotide sequence ID" value="NZ_CP098827.1"/>
</dbReference>
<evidence type="ECO:0000256" key="7">
    <source>
        <dbReference type="ARBA" id="ARBA00022741"/>
    </source>
</evidence>
<dbReference type="GO" id="GO:0005524">
    <property type="term" value="F:ATP binding"/>
    <property type="evidence" value="ECO:0007669"/>
    <property type="project" value="UniProtKB-KW"/>
</dbReference>
<keyword evidence="4" id="KW-0597">Phosphoprotein</keyword>
<dbReference type="Pfam" id="PF02518">
    <property type="entry name" value="HATPase_c"/>
    <property type="match status" value="1"/>
</dbReference>
<dbReference type="SMART" id="SM00388">
    <property type="entry name" value="HisKA"/>
    <property type="match status" value="1"/>
</dbReference>
<evidence type="ECO:0000256" key="6">
    <source>
        <dbReference type="ARBA" id="ARBA00022692"/>
    </source>
</evidence>
<comment type="catalytic activity">
    <reaction evidence="1">
        <text>ATP + protein L-histidine = ADP + protein N-phospho-L-histidine.</text>
        <dbReference type="EC" id="2.7.13.3"/>
    </reaction>
</comment>
<dbReference type="InterPro" id="IPR003661">
    <property type="entry name" value="HisK_dim/P_dom"/>
</dbReference>
<protein>
    <recommendedName>
        <fullName evidence="3">histidine kinase</fullName>
        <ecNumber evidence="3">2.7.13.3</ecNumber>
    </recommendedName>
</protein>
<dbReference type="SUPFAM" id="SSF47384">
    <property type="entry name" value="Homodimeric domain of signal transducing histidine kinase"/>
    <property type="match status" value="1"/>
</dbReference>
<dbReference type="AlphaFoldDB" id="A0AAU7KKY1"/>
<dbReference type="CDD" id="cd00075">
    <property type="entry name" value="HATPase"/>
    <property type="match status" value="1"/>
</dbReference>
<feature type="domain" description="Histidine kinase" evidence="13">
    <location>
        <begin position="240"/>
        <end position="452"/>
    </location>
</feature>
<reference evidence="14" key="1">
    <citation type="submission" date="2022-06" db="EMBL/GenBank/DDBJ databases">
        <title>A novel DMS-producing enzyme.</title>
        <authorList>
            <person name="Zhang Y."/>
        </authorList>
    </citation>
    <scope>NUCLEOTIDE SEQUENCE</scope>
    <source>
        <strain evidence="14">RT37</strain>
    </source>
</reference>
<dbReference type="CDD" id="cd00082">
    <property type="entry name" value="HisKA"/>
    <property type="match status" value="1"/>
</dbReference>
<evidence type="ECO:0000256" key="9">
    <source>
        <dbReference type="ARBA" id="ARBA00022840"/>
    </source>
</evidence>
<dbReference type="GO" id="GO:0000155">
    <property type="term" value="F:phosphorelay sensor kinase activity"/>
    <property type="evidence" value="ECO:0007669"/>
    <property type="project" value="InterPro"/>
</dbReference>
<dbReference type="PROSITE" id="PS50109">
    <property type="entry name" value="HIS_KIN"/>
    <property type="match status" value="1"/>
</dbReference>
<organism evidence="14">
    <name type="scientific">Halomonas sp. RT37</name>
    <dbReference type="NCBI Taxonomy" id="2950872"/>
    <lineage>
        <taxon>Bacteria</taxon>
        <taxon>Pseudomonadati</taxon>
        <taxon>Pseudomonadota</taxon>
        <taxon>Gammaproteobacteria</taxon>
        <taxon>Oceanospirillales</taxon>
        <taxon>Halomonadaceae</taxon>
        <taxon>Halomonas</taxon>
    </lineage>
</organism>
<keyword evidence="5" id="KW-0808">Transferase</keyword>
<sequence>MSTFYTGLRKRVVLLSCLLIVLTWIASSLATRSGIEQASKEQLAQRAQAVAWLMLRAASQTDEPVTGDALIRQLDQIGESLGETMSYEFGRSSGDQALRSSSFPDLSEEAVDGFSRHSQGDERWRVFTAVSEDQQTWSRVAFTPAEPKPLTEMLLLTLQQPLVWAITLLGLLAIAIQNRCFTPLKKIEDALANQDLLNPRPLALDPARLPRDVRPLVTQLDRILDQTKNLLEEQRTFAYGVGHELRTPLAGCLSQVQVAQRIEDPSRLKQSLAKAERALLQMTQLVDQLLLLARTDPSAPLENPSRITLSALVQESIERRTVTAQREGVVLKWRVDGPHDSEIEAKPELVRTLLTNLIDNAIRYSPRGGEILTRVNCSDDRWLVLSVSDQGSGIDAKESNQIFSPFYQSETGKSSGLGLAIVRAIVKAHGGDVSAHRRPMLGTEIRVVLPRA</sequence>
<evidence type="ECO:0000256" key="10">
    <source>
        <dbReference type="ARBA" id="ARBA00022989"/>
    </source>
</evidence>
<keyword evidence="9" id="KW-0067">ATP-binding</keyword>
<evidence type="ECO:0000313" key="14">
    <source>
        <dbReference type="EMBL" id="XBO72347.1"/>
    </source>
</evidence>
<evidence type="ECO:0000256" key="1">
    <source>
        <dbReference type="ARBA" id="ARBA00000085"/>
    </source>
</evidence>
<dbReference type="EMBL" id="CP098827">
    <property type="protein sequence ID" value="XBO72347.1"/>
    <property type="molecule type" value="Genomic_DNA"/>
</dbReference>
<dbReference type="InterPro" id="IPR004358">
    <property type="entry name" value="Sig_transdc_His_kin-like_C"/>
</dbReference>
<dbReference type="SMART" id="SM00387">
    <property type="entry name" value="HATPase_c"/>
    <property type="match status" value="1"/>
</dbReference>
<dbReference type="GO" id="GO:0005886">
    <property type="term" value="C:plasma membrane"/>
    <property type="evidence" value="ECO:0007669"/>
    <property type="project" value="TreeGrafter"/>
</dbReference>
<name>A0AAU7KKY1_9GAMM</name>
<accession>A0AAU7KKY1</accession>
<dbReference type="Pfam" id="PF00512">
    <property type="entry name" value="HisKA"/>
    <property type="match status" value="1"/>
</dbReference>
<evidence type="ECO:0000256" key="8">
    <source>
        <dbReference type="ARBA" id="ARBA00022777"/>
    </source>
</evidence>
<dbReference type="EC" id="2.7.13.3" evidence="3"/>
<dbReference type="InterPro" id="IPR050428">
    <property type="entry name" value="TCS_sensor_his_kinase"/>
</dbReference>
<keyword evidence="6" id="KW-0812">Transmembrane</keyword>
<evidence type="ECO:0000256" key="4">
    <source>
        <dbReference type="ARBA" id="ARBA00022553"/>
    </source>
</evidence>
<evidence type="ECO:0000256" key="11">
    <source>
        <dbReference type="ARBA" id="ARBA00023012"/>
    </source>
</evidence>
<keyword evidence="7" id="KW-0547">Nucleotide-binding</keyword>
<dbReference type="PANTHER" id="PTHR45436">
    <property type="entry name" value="SENSOR HISTIDINE KINASE YKOH"/>
    <property type="match status" value="1"/>
</dbReference>
<dbReference type="PANTHER" id="PTHR45436:SF14">
    <property type="entry name" value="SENSOR PROTEIN QSEC"/>
    <property type="match status" value="1"/>
</dbReference>
<keyword evidence="12" id="KW-0472">Membrane</keyword>
<evidence type="ECO:0000256" key="3">
    <source>
        <dbReference type="ARBA" id="ARBA00012438"/>
    </source>
</evidence>
<dbReference type="InterPro" id="IPR003594">
    <property type="entry name" value="HATPase_dom"/>
</dbReference>
<gene>
    <name evidence="14" type="ORF">NFG58_06475</name>
</gene>
<keyword evidence="10" id="KW-1133">Transmembrane helix</keyword>
<keyword evidence="11" id="KW-0902">Two-component regulatory system</keyword>
<evidence type="ECO:0000256" key="5">
    <source>
        <dbReference type="ARBA" id="ARBA00022679"/>
    </source>
</evidence>
<comment type="subcellular location">
    <subcellularLocation>
        <location evidence="2">Membrane</location>
        <topology evidence="2">Multi-pass membrane protein</topology>
    </subcellularLocation>
</comment>
<dbReference type="InterPro" id="IPR005467">
    <property type="entry name" value="His_kinase_dom"/>
</dbReference>
<dbReference type="PRINTS" id="PR00344">
    <property type="entry name" value="BCTRLSENSOR"/>
</dbReference>